<dbReference type="InterPro" id="IPR001078">
    <property type="entry name" value="2-oxoacid_DH_actylTfrase"/>
</dbReference>
<dbReference type="InterPro" id="IPR045257">
    <property type="entry name" value="E2/Pdx1"/>
</dbReference>
<dbReference type="InterPro" id="IPR006257">
    <property type="entry name" value="LAT1"/>
</dbReference>
<comment type="similarity">
    <text evidence="1 8">Belongs to the 2-oxoacid dehydrogenase family.</text>
</comment>
<dbReference type="Gene3D" id="4.10.320.10">
    <property type="entry name" value="E3-binding domain"/>
    <property type="match status" value="1"/>
</dbReference>
<evidence type="ECO:0000256" key="9">
    <source>
        <dbReference type="SAM" id="MobiDB-lite"/>
    </source>
</evidence>
<dbReference type="PROSITE" id="PS00189">
    <property type="entry name" value="LIPOYL"/>
    <property type="match status" value="1"/>
</dbReference>
<dbReference type="Pfam" id="PF02817">
    <property type="entry name" value="E3_binding"/>
    <property type="match status" value="1"/>
</dbReference>
<dbReference type="InterPro" id="IPR036625">
    <property type="entry name" value="E3-bd_dom_sf"/>
</dbReference>
<dbReference type="CDD" id="cd06849">
    <property type="entry name" value="lipoyl_domain"/>
    <property type="match status" value="1"/>
</dbReference>
<dbReference type="Gene3D" id="2.40.50.100">
    <property type="match status" value="1"/>
</dbReference>
<organism evidence="12 13">
    <name type="scientific">Salipiger pallidus</name>
    <dbReference type="NCBI Taxonomy" id="1775170"/>
    <lineage>
        <taxon>Bacteria</taxon>
        <taxon>Pseudomonadati</taxon>
        <taxon>Pseudomonadota</taxon>
        <taxon>Alphaproteobacteria</taxon>
        <taxon>Rhodobacterales</taxon>
        <taxon>Roseobacteraceae</taxon>
        <taxon>Salipiger</taxon>
    </lineage>
</organism>
<feature type="region of interest" description="Disordered" evidence="9">
    <location>
        <begin position="88"/>
        <end position="117"/>
    </location>
</feature>
<evidence type="ECO:0000313" key="12">
    <source>
        <dbReference type="EMBL" id="GGG68446.1"/>
    </source>
</evidence>
<dbReference type="Gene3D" id="3.30.559.10">
    <property type="entry name" value="Chloramphenicol acetyltransferase-like domain"/>
    <property type="match status" value="1"/>
</dbReference>
<accession>A0A8J3EFW4</accession>
<protein>
    <recommendedName>
        <fullName evidence="8">Acetyltransferase component of pyruvate dehydrogenase complex</fullName>
        <ecNumber evidence="8">2.3.1.12</ecNumber>
    </recommendedName>
</protein>
<dbReference type="PANTHER" id="PTHR23151:SF90">
    <property type="entry name" value="DIHYDROLIPOYLLYSINE-RESIDUE ACETYLTRANSFERASE COMPONENT OF PYRUVATE DEHYDROGENASE COMPLEX, MITOCHONDRIAL-RELATED"/>
    <property type="match status" value="1"/>
</dbReference>
<dbReference type="GO" id="GO:0006086">
    <property type="term" value="P:pyruvate decarboxylation to acetyl-CoA"/>
    <property type="evidence" value="ECO:0007669"/>
    <property type="project" value="InterPro"/>
</dbReference>
<comment type="subunit">
    <text evidence="2">Forms a 24-polypeptide structural core with octahedral symmetry.</text>
</comment>
<dbReference type="Pfam" id="PF00198">
    <property type="entry name" value="2-oxoacid_dh"/>
    <property type="match status" value="1"/>
</dbReference>
<comment type="function">
    <text evidence="6">The pyruvate dehydrogenase complex catalyzes the overall conversion of pyruvate to acetyl-CoA and CO(2). It contains multiple copies of three enzymatic components: pyruvate dehydrogenase (E1), dihydrolipoamide acetyltransferase (E2) and lipoamide dehydrogenase (E3).</text>
</comment>
<dbReference type="AlphaFoldDB" id="A0A8J3EFW4"/>
<dbReference type="PANTHER" id="PTHR23151">
    <property type="entry name" value="DIHYDROLIPOAMIDE ACETYL/SUCCINYL-TRANSFERASE-RELATED"/>
    <property type="match status" value="1"/>
</dbReference>
<proteinExistence type="inferred from homology"/>
<dbReference type="FunFam" id="3.30.559.10:FF:000003">
    <property type="entry name" value="Acetyltransferase component of pyruvate dehydrogenase complex"/>
    <property type="match status" value="1"/>
</dbReference>
<reference evidence="12" key="2">
    <citation type="submission" date="2020-09" db="EMBL/GenBank/DDBJ databases">
        <authorList>
            <person name="Sun Q."/>
            <person name="Zhou Y."/>
        </authorList>
    </citation>
    <scope>NUCLEOTIDE SEQUENCE</scope>
    <source>
        <strain evidence="12">CGMCC 1.15762</strain>
    </source>
</reference>
<keyword evidence="13" id="KW-1185">Reference proteome</keyword>
<dbReference type="Proteomes" id="UP000617145">
    <property type="component" value="Unassembled WGS sequence"/>
</dbReference>
<evidence type="ECO:0000256" key="1">
    <source>
        <dbReference type="ARBA" id="ARBA00007317"/>
    </source>
</evidence>
<sequence>MPKEIILPSLSAGMEDAVIANWLKAEGEAVKAGDPLAEVETDKATMEFEADTDGVLGKILTPAGERADVNAVIAVLLLEGEDASVLDGYSPGDAAPATEAKTEAPVETPKAEATPIAESSDKIAASPLARRIAAQKDVDLSRLSGSGPRGRIVRIDVERAVEAGAVAPVAVSPVAAASGPELADIGDYEALPHTGMRRTIARRLLESKTTVPHFYLEADCDIEALMALRAQINEGREKADRISVNDFIIKAVANALAKVPAANAIWTDEAVLRLKSIDISVAVATDGGLITPVLRNADQKSLGTLSSEMKALAGKAREGRLKPDEYQGGGFSLSNLGMYGVKSFSAIINPPQSCILAVGAAEKRPVGRGDQIVLAPVMSVTLSVDHRTVDGAVGAQWLAAFKKGIESPMSLLV</sequence>
<dbReference type="Pfam" id="PF00364">
    <property type="entry name" value="Biotin_lipoyl"/>
    <property type="match status" value="1"/>
</dbReference>
<keyword evidence="5 8" id="KW-0012">Acyltransferase</keyword>
<evidence type="ECO:0000256" key="6">
    <source>
        <dbReference type="ARBA" id="ARBA00025211"/>
    </source>
</evidence>
<evidence type="ECO:0000259" key="10">
    <source>
        <dbReference type="PROSITE" id="PS50968"/>
    </source>
</evidence>
<dbReference type="InterPro" id="IPR000089">
    <property type="entry name" value="Biotin_lipoyl"/>
</dbReference>
<reference evidence="12" key="1">
    <citation type="journal article" date="2014" name="Int. J. Syst. Evol. Microbiol.">
        <title>Complete genome sequence of Corynebacterium casei LMG S-19264T (=DSM 44701T), isolated from a smear-ripened cheese.</title>
        <authorList>
            <consortium name="US DOE Joint Genome Institute (JGI-PGF)"/>
            <person name="Walter F."/>
            <person name="Albersmeier A."/>
            <person name="Kalinowski J."/>
            <person name="Ruckert C."/>
        </authorList>
    </citation>
    <scope>NUCLEOTIDE SEQUENCE</scope>
    <source>
        <strain evidence="12">CGMCC 1.15762</strain>
    </source>
</reference>
<keyword evidence="4 8" id="KW-0450">Lipoyl</keyword>
<dbReference type="PROSITE" id="PS51826">
    <property type="entry name" value="PSBD"/>
    <property type="match status" value="1"/>
</dbReference>
<evidence type="ECO:0000256" key="3">
    <source>
        <dbReference type="ARBA" id="ARBA00022679"/>
    </source>
</evidence>
<gene>
    <name evidence="12" type="ORF">GCM10011415_14590</name>
</gene>
<comment type="cofactor">
    <cofactor evidence="8">
        <name>(R)-lipoate</name>
        <dbReference type="ChEBI" id="CHEBI:83088"/>
    </cofactor>
    <text evidence="8">Binds 1 lipoyl cofactor covalently.</text>
</comment>
<feature type="compositionally biased region" description="Low complexity" evidence="9">
    <location>
        <begin position="94"/>
        <end position="108"/>
    </location>
</feature>
<dbReference type="EMBL" id="BMJV01000002">
    <property type="protein sequence ID" value="GGG68446.1"/>
    <property type="molecule type" value="Genomic_DNA"/>
</dbReference>
<dbReference type="NCBIfam" id="TIGR01349">
    <property type="entry name" value="PDHac_trf_mito"/>
    <property type="match status" value="1"/>
</dbReference>
<dbReference type="InterPro" id="IPR003016">
    <property type="entry name" value="2-oxoA_DH_lipoyl-BS"/>
</dbReference>
<feature type="domain" description="Peripheral subunit-binding (PSBD)" evidence="11">
    <location>
        <begin position="124"/>
        <end position="161"/>
    </location>
</feature>
<dbReference type="GO" id="GO:0045254">
    <property type="term" value="C:pyruvate dehydrogenase complex"/>
    <property type="evidence" value="ECO:0007669"/>
    <property type="project" value="UniProtKB-UniRule"/>
</dbReference>
<dbReference type="PROSITE" id="PS50968">
    <property type="entry name" value="BIOTINYL_LIPOYL"/>
    <property type="match status" value="1"/>
</dbReference>
<comment type="catalytic activity">
    <reaction evidence="7 8">
        <text>N(6)-[(R)-dihydrolipoyl]-L-lysyl-[protein] + acetyl-CoA = N(6)-[(R)-S(8)-acetyldihydrolipoyl]-L-lysyl-[protein] + CoA</text>
        <dbReference type="Rhea" id="RHEA:17017"/>
        <dbReference type="Rhea" id="RHEA-COMP:10475"/>
        <dbReference type="Rhea" id="RHEA-COMP:10478"/>
        <dbReference type="ChEBI" id="CHEBI:57287"/>
        <dbReference type="ChEBI" id="CHEBI:57288"/>
        <dbReference type="ChEBI" id="CHEBI:83100"/>
        <dbReference type="ChEBI" id="CHEBI:83111"/>
        <dbReference type="EC" id="2.3.1.12"/>
    </reaction>
</comment>
<dbReference type="InterPro" id="IPR004167">
    <property type="entry name" value="PSBD"/>
</dbReference>
<evidence type="ECO:0000256" key="5">
    <source>
        <dbReference type="ARBA" id="ARBA00023315"/>
    </source>
</evidence>
<name>A0A8J3EFW4_9RHOB</name>
<keyword evidence="12" id="KW-0670">Pyruvate</keyword>
<dbReference type="SUPFAM" id="SSF47005">
    <property type="entry name" value="Peripheral subunit-binding domain of 2-oxo acid dehydrogenase complex"/>
    <property type="match status" value="1"/>
</dbReference>
<dbReference type="SUPFAM" id="SSF52777">
    <property type="entry name" value="CoA-dependent acyltransferases"/>
    <property type="match status" value="1"/>
</dbReference>
<keyword evidence="3 8" id="KW-0808">Transferase</keyword>
<evidence type="ECO:0000259" key="11">
    <source>
        <dbReference type="PROSITE" id="PS51826"/>
    </source>
</evidence>
<dbReference type="SUPFAM" id="SSF51230">
    <property type="entry name" value="Single hybrid motif"/>
    <property type="match status" value="1"/>
</dbReference>
<dbReference type="RefSeq" id="WP_188789559.1">
    <property type="nucleotide sequence ID" value="NZ_BMJV01000002.1"/>
</dbReference>
<evidence type="ECO:0000256" key="8">
    <source>
        <dbReference type="RuleBase" id="RU361137"/>
    </source>
</evidence>
<feature type="domain" description="Lipoyl-binding" evidence="10">
    <location>
        <begin position="2"/>
        <end position="77"/>
    </location>
</feature>
<dbReference type="InterPro" id="IPR023213">
    <property type="entry name" value="CAT-like_dom_sf"/>
</dbReference>
<evidence type="ECO:0000256" key="7">
    <source>
        <dbReference type="ARBA" id="ARBA00048370"/>
    </source>
</evidence>
<evidence type="ECO:0000256" key="4">
    <source>
        <dbReference type="ARBA" id="ARBA00022823"/>
    </source>
</evidence>
<dbReference type="EC" id="2.3.1.12" evidence="8"/>
<comment type="caution">
    <text evidence="12">The sequence shown here is derived from an EMBL/GenBank/DDBJ whole genome shotgun (WGS) entry which is preliminary data.</text>
</comment>
<dbReference type="InterPro" id="IPR011053">
    <property type="entry name" value="Single_hybrid_motif"/>
</dbReference>
<evidence type="ECO:0000313" key="13">
    <source>
        <dbReference type="Proteomes" id="UP000617145"/>
    </source>
</evidence>
<dbReference type="GO" id="GO:0004742">
    <property type="term" value="F:dihydrolipoyllysine-residue acetyltransferase activity"/>
    <property type="evidence" value="ECO:0007669"/>
    <property type="project" value="UniProtKB-UniRule"/>
</dbReference>
<evidence type="ECO:0000256" key="2">
    <source>
        <dbReference type="ARBA" id="ARBA00011484"/>
    </source>
</evidence>